<dbReference type="RefSeq" id="WP_138854309.1">
    <property type="nucleotide sequence ID" value="NZ_CP040710.1"/>
</dbReference>
<dbReference type="Proteomes" id="UP000310017">
    <property type="component" value="Chromosome"/>
</dbReference>
<dbReference type="OrthoDB" id="9797023at2"/>
<name>A0A5B7SUV7_9FLAO</name>
<dbReference type="PRINTS" id="PR01346">
    <property type="entry name" value="HELNAPAPROT"/>
</dbReference>
<dbReference type="KEGG" id="asag:FGM00_18310"/>
<comment type="similarity">
    <text evidence="1 2">Belongs to the Dps family.</text>
</comment>
<dbReference type="GO" id="GO:0016722">
    <property type="term" value="F:oxidoreductase activity, acting on metal ions"/>
    <property type="evidence" value="ECO:0007669"/>
    <property type="project" value="InterPro"/>
</dbReference>
<dbReference type="InterPro" id="IPR008331">
    <property type="entry name" value="Ferritin_DPS_dom"/>
</dbReference>
<dbReference type="GO" id="GO:0008199">
    <property type="term" value="F:ferric iron binding"/>
    <property type="evidence" value="ECO:0007669"/>
    <property type="project" value="InterPro"/>
</dbReference>
<evidence type="ECO:0000313" key="4">
    <source>
        <dbReference type="EMBL" id="QCX01972.1"/>
    </source>
</evidence>
<accession>A0A5B7SUV7</accession>
<organism evidence="4 5">
    <name type="scientific">Aggregatimonas sangjinii</name>
    <dbReference type="NCBI Taxonomy" id="2583587"/>
    <lineage>
        <taxon>Bacteria</taxon>
        <taxon>Pseudomonadati</taxon>
        <taxon>Bacteroidota</taxon>
        <taxon>Flavobacteriia</taxon>
        <taxon>Flavobacteriales</taxon>
        <taxon>Flavobacteriaceae</taxon>
        <taxon>Aggregatimonas</taxon>
    </lineage>
</organism>
<evidence type="ECO:0000259" key="3">
    <source>
        <dbReference type="Pfam" id="PF00210"/>
    </source>
</evidence>
<evidence type="ECO:0000256" key="2">
    <source>
        <dbReference type="RuleBase" id="RU003875"/>
    </source>
</evidence>
<dbReference type="CDD" id="cd01043">
    <property type="entry name" value="DPS"/>
    <property type="match status" value="1"/>
</dbReference>
<reference evidence="4 5" key="1">
    <citation type="submission" date="2019-05" db="EMBL/GenBank/DDBJ databases">
        <title>Genome sequencing of F202Z8.</title>
        <authorList>
            <person name="Kwon Y.M."/>
        </authorList>
    </citation>
    <scope>NUCLEOTIDE SEQUENCE [LARGE SCALE GENOMIC DNA]</scope>
    <source>
        <strain evidence="4 5">F202Z8</strain>
    </source>
</reference>
<dbReference type="Gene3D" id="1.20.1260.10">
    <property type="match status" value="1"/>
</dbReference>
<proteinExistence type="inferred from homology"/>
<dbReference type="InterPro" id="IPR009078">
    <property type="entry name" value="Ferritin-like_SF"/>
</dbReference>
<gene>
    <name evidence="4" type="ORF">FGM00_18310</name>
</gene>
<keyword evidence="5" id="KW-1185">Reference proteome</keyword>
<dbReference type="PIRSF" id="PIRSF005900">
    <property type="entry name" value="Dps"/>
    <property type="match status" value="1"/>
</dbReference>
<dbReference type="PROSITE" id="PS00819">
    <property type="entry name" value="DPS_2"/>
    <property type="match status" value="1"/>
</dbReference>
<protein>
    <submittedName>
        <fullName evidence="4">DNA starvation/stationary phase protection protein</fullName>
    </submittedName>
</protein>
<dbReference type="EMBL" id="CP040710">
    <property type="protein sequence ID" value="QCX01972.1"/>
    <property type="molecule type" value="Genomic_DNA"/>
</dbReference>
<feature type="domain" description="Ferritin/DPS" evidence="3">
    <location>
        <begin position="15"/>
        <end position="155"/>
    </location>
</feature>
<evidence type="ECO:0000256" key="1">
    <source>
        <dbReference type="ARBA" id="ARBA00009497"/>
    </source>
</evidence>
<evidence type="ECO:0000313" key="5">
    <source>
        <dbReference type="Proteomes" id="UP000310017"/>
    </source>
</evidence>
<dbReference type="Pfam" id="PF00210">
    <property type="entry name" value="Ferritin"/>
    <property type="match status" value="1"/>
</dbReference>
<dbReference type="InterPro" id="IPR002177">
    <property type="entry name" value="DPS_DNA-bd"/>
</dbReference>
<dbReference type="SUPFAM" id="SSF47240">
    <property type="entry name" value="Ferritin-like"/>
    <property type="match status" value="1"/>
</dbReference>
<dbReference type="PANTHER" id="PTHR42932">
    <property type="entry name" value="GENERAL STRESS PROTEIN 20U"/>
    <property type="match status" value="1"/>
</dbReference>
<dbReference type="AlphaFoldDB" id="A0A5B7SUV7"/>
<dbReference type="PROSITE" id="PS00818">
    <property type="entry name" value="DPS_1"/>
    <property type="match status" value="1"/>
</dbReference>
<sequence length="169" mass="19519">MKYLNIDDKELVPVIKELNTLLADYHIYYQKLRSFHWNVLGKNFFDLHIKFEELYGDARIKIDEIAERILTLGHHPVSNFSDYLKNSSLEEVSAFIPDTEMVEELLSDHKAILKQMKKIIDTAGDAGDEGSIDLIGAYIRELEKASWMLNAWNKNTDDQLKIAKSTRSS</sequence>
<dbReference type="InterPro" id="IPR023188">
    <property type="entry name" value="DPS_DNA-bd_CS"/>
</dbReference>
<dbReference type="PANTHER" id="PTHR42932:SF1">
    <property type="entry name" value="GENERAL STRESS PROTEIN 20U"/>
    <property type="match status" value="1"/>
</dbReference>
<dbReference type="InterPro" id="IPR012347">
    <property type="entry name" value="Ferritin-like"/>
</dbReference>